<evidence type="ECO:0000313" key="2">
    <source>
        <dbReference type="Proteomes" id="UP000242791"/>
    </source>
</evidence>
<proteinExistence type="predicted"/>
<comment type="caution">
    <text evidence="1">The sequence shown here is derived from an EMBL/GenBank/DDBJ whole genome shotgun (WGS) entry which is preliminary data.</text>
</comment>
<reference evidence="1 2" key="1">
    <citation type="submission" date="2015-08" db="EMBL/GenBank/DDBJ databases">
        <title>Emmonsia species relationships and genome sequence.</title>
        <authorList>
            <person name="Cuomo C.A."/>
            <person name="Schwartz I.S."/>
            <person name="Kenyon C."/>
            <person name="De Hoog G.S."/>
            <person name="Govender N.P."/>
            <person name="Botha A."/>
            <person name="Moreno L."/>
            <person name="De Vries M."/>
            <person name="Munoz J.F."/>
            <person name="Stielow J.B."/>
        </authorList>
    </citation>
    <scope>NUCLEOTIDE SEQUENCE [LARGE SCALE GENOMIC DNA]</scope>
    <source>
        <strain evidence="1 2">EI222</strain>
    </source>
</reference>
<sequence>MQAPPASPVISTEPAFISTERHKELDLALSAVEPLDYNPDDPWELPTPPTEAHKAIPWEECEKQWQARIYNVEVDPTFWGCNHHLNLYYKDITDVDHPRHNELQTIDYKCGFHREQQDRAVNDPSDDEYEIEIPDSQEMANTAHPNHGQIHWSFCTVDSCLIHLSGKEDNDYFPRRRYRRVTRTRMERKSFERHGTKQRQDMNETDAFLPDGVDQCLPQIEVLSAVDVDDMRSLPSLDVDSDVWVLPIDVDSDFL</sequence>
<evidence type="ECO:0000313" key="1">
    <source>
        <dbReference type="EMBL" id="OJD26945.1"/>
    </source>
</evidence>
<dbReference type="VEuPathDB" id="FungiDB:ACJ73_01668"/>
<accession>A0A1J9QEL0</accession>
<protein>
    <submittedName>
        <fullName evidence="1">Uncharacterized protein</fullName>
    </submittedName>
</protein>
<keyword evidence="2" id="KW-1185">Reference proteome</keyword>
<dbReference type="Proteomes" id="UP000242791">
    <property type="component" value="Unassembled WGS sequence"/>
</dbReference>
<gene>
    <name evidence="1" type="ORF">ACJ73_01668</name>
</gene>
<organism evidence="1 2">
    <name type="scientific">Blastomyces percursus</name>
    <dbReference type="NCBI Taxonomy" id="1658174"/>
    <lineage>
        <taxon>Eukaryota</taxon>
        <taxon>Fungi</taxon>
        <taxon>Dikarya</taxon>
        <taxon>Ascomycota</taxon>
        <taxon>Pezizomycotina</taxon>
        <taxon>Eurotiomycetes</taxon>
        <taxon>Eurotiomycetidae</taxon>
        <taxon>Onygenales</taxon>
        <taxon>Ajellomycetaceae</taxon>
        <taxon>Blastomyces</taxon>
    </lineage>
</organism>
<dbReference type="AlphaFoldDB" id="A0A1J9QEL0"/>
<name>A0A1J9QEL0_9EURO</name>
<dbReference type="EMBL" id="LGTZ01000156">
    <property type="protein sequence ID" value="OJD26945.1"/>
    <property type="molecule type" value="Genomic_DNA"/>
</dbReference>
<dbReference type="STRING" id="1658174.A0A1J9QEL0"/>